<evidence type="ECO:0000256" key="8">
    <source>
        <dbReference type="ARBA" id="ARBA00048617"/>
    </source>
</evidence>
<dbReference type="CDD" id="cd06578">
    <property type="entry name" value="HemD"/>
    <property type="match status" value="1"/>
</dbReference>
<dbReference type="GO" id="GO:0006780">
    <property type="term" value="P:uroporphyrinogen III biosynthetic process"/>
    <property type="evidence" value="ECO:0007669"/>
    <property type="project" value="UniProtKB-UniRule"/>
</dbReference>
<evidence type="ECO:0000313" key="11">
    <source>
        <dbReference type="EMBL" id="SEH84001.1"/>
    </source>
</evidence>
<organism evidence="11 13">
    <name type="scientific">Bathymodiolus azoricus thioautotrophic gill symbiont</name>
    <dbReference type="NCBI Taxonomy" id="235205"/>
    <lineage>
        <taxon>Bacteria</taxon>
        <taxon>Pseudomonadati</taxon>
        <taxon>Pseudomonadota</taxon>
        <taxon>Gammaproteobacteria</taxon>
        <taxon>sulfur-oxidizing symbionts</taxon>
    </lineage>
</organism>
<evidence type="ECO:0000259" key="10">
    <source>
        <dbReference type="Pfam" id="PF02602"/>
    </source>
</evidence>
<dbReference type="GO" id="GO:0006782">
    <property type="term" value="P:protoporphyrinogen IX biosynthetic process"/>
    <property type="evidence" value="ECO:0007669"/>
    <property type="project" value="UniProtKB-UniRule"/>
</dbReference>
<reference evidence="11" key="1">
    <citation type="submission" date="2016-06" db="EMBL/GenBank/DDBJ databases">
        <authorList>
            <person name="Olsen C.W."/>
            <person name="Carey S."/>
            <person name="Hinshaw L."/>
            <person name="Karasin A.I."/>
        </authorList>
    </citation>
    <scope>NUCLEOTIDE SEQUENCE [LARGE SCALE GENOMIC DNA]</scope>
    <source>
        <strain evidence="12">BazSymA</strain>
        <strain evidence="11">BazSymB</strain>
    </source>
</reference>
<keyword evidence="5 9" id="KW-0627">Porphyrin biosynthesis</keyword>
<reference evidence="13 14" key="2">
    <citation type="submission" date="2016-06" db="EMBL/GenBank/DDBJ databases">
        <authorList>
            <person name="Petersen J."/>
            <person name="Sayavedra L."/>
        </authorList>
    </citation>
    <scope>NUCLEOTIDE SEQUENCE [LARGE SCALE GENOMIC DNA]</scope>
    <source>
        <strain evidence="14">BazSymA</strain>
        <strain evidence="13">BazSymB</strain>
    </source>
</reference>
<evidence type="ECO:0000256" key="9">
    <source>
        <dbReference type="RuleBase" id="RU366031"/>
    </source>
</evidence>
<accession>A0A1H6LFF0</accession>
<comment type="function">
    <text evidence="6 9">Catalyzes cyclization of the linear tetrapyrrole, hydroxymethylbilane, to the macrocyclic uroporphyrinogen III.</text>
</comment>
<keyword evidence="4 9" id="KW-0456">Lyase</keyword>
<dbReference type="Pfam" id="PF02602">
    <property type="entry name" value="HEM4"/>
    <property type="match status" value="1"/>
</dbReference>
<dbReference type="InterPro" id="IPR003754">
    <property type="entry name" value="4pyrrol_synth_uPrphyn_synth"/>
</dbReference>
<dbReference type="AlphaFoldDB" id="A0A1H6LFF0"/>
<evidence type="ECO:0000256" key="6">
    <source>
        <dbReference type="ARBA" id="ARBA00037589"/>
    </source>
</evidence>
<evidence type="ECO:0000313" key="14">
    <source>
        <dbReference type="Proteomes" id="UP000198988"/>
    </source>
</evidence>
<comment type="pathway">
    <text evidence="1 9">Porphyrin-containing compound metabolism; protoporphyrin-IX biosynthesis; coproporphyrinogen-III from 5-aminolevulinate: step 3/4.</text>
</comment>
<proteinExistence type="inferred from homology"/>
<feature type="domain" description="Tetrapyrrole biosynthesis uroporphyrinogen III synthase" evidence="10">
    <location>
        <begin position="15"/>
        <end position="235"/>
    </location>
</feature>
<evidence type="ECO:0000313" key="13">
    <source>
        <dbReference type="Proteomes" id="UP000198559"/>
    </source>
</evidence>
<dbReference type="EMBL" id="CDSC02000362">
    <property type="protein sequence ID" value="SEH95428.1"/>
    <property type="molecule type" value="Genomic_DNA"/>
</dbReference>
<evidence type="ECO:0000256" key="1">
    <source>
        <dbReference type="ARBA" id="ARBA00004772"/>
    </source>
</evidence>
<evidence type="ECO:0000256" key="5">
    <source>
        <dbReference type="ARBA" id="ARBA00023244"/>
    </source>
</evidence>
<dbReference type="InterPro" id="IPR039793">
    <property type="entry name" value="UROS/Hem4"/>
</dbReference>
<evidence type="ECO:0000256" key="2">
    <source>
        <dbReference type="ARBA" id="ARBA00008133"/>
    </source>
</evidence>
<evidence type="ECO:0000256" key="4">
    <source>
        <dbReference type="ARBA" id="ARBA00023239"/>
    </source>
</evidence>
<dbReference type="STRING" id="235205.BAZSYMB_SCAFFOLD00019_3"/>
<gene>
    <name evidence="12" type="ORF">BAZSYMA_ACONTIG00233_8</name>
    <name evidence="11" type="ORF">BAZSYMB_SCAFFOLD00019_3</name>
</gene>
<dbReference type="Proteomes" id="UP000198559">
    <property type="component" value="Unassembled WGS sequence"/>
</dbReference>
<dbReference type="GO" id="GO:0004852">
    <property type="term" value="F:uroporphyrinogen-III synthase activity"/>
    <property type="evidence" value="ECO:0007669"/>
    <property type="project" value="UniProtKB-UniRule"/>
</dbReference>
<name>A0A1H6LFF0_9GAMM</name>
<dbReference type="Proteomes" id="UP000198988">
    <property type="component" value="Unassembled WGS sequence"/>
</dbReference>
<dbReference type="InterPro" id="IPR036108">
    <property type="entry name" value="4pyrrol_syn_uPrphyn_synt_sf"/>
</dbReference>
<dbReference type="PANTHER" id="PTHR38042">
    <property type="entry name" value="UROPORPHYRINOGEN-III SYNTHASE, CHLOROPLASTIC"/>
    <property type="match status" value="1"/>
</dbReference>
<evidence type="ECO:0000256" key="7">
    <source>
        <dbReference type="ARBA" id="ARBA00040167"/>
    </source>
</evidence>
<dbReference type="RefSeq" id="WP_090717119.1">
    <property type="nucleotide sequence ID" value="NZ_CAESAP020000185.1"/>
</dbReference>
<evidence type="ECO:0000313" key="12">
    <source>
        <dbReference type="EMBL" id="SEH95428.1"/>
    </source>
</evidence>
<comment type="catalytic activity">
    <reaction evidence="8 9">
        <text>hydroxymethylbilane = uroporphyrinogen III + H2O</text>
        <dbReference type="Rhea" id="RHEA:18965"/>
        <dbReference type="ChEBI" id="CHEBI:15377"/>
        <dbReference type="ChEBI" id="CHEBI:57308"/>
        <dbReference type="ChEBI" id="CHEBI:57845"/>
        <dbReference type="EC" id="4.2.1.75"/>
    </reaction>
</comment>
<dbReference type="UniPathway" id="UPA00251">
    <property type="reaction ID" value="UER00320"/>
</dbReference>
<dbReference type="EC" id="4.2.1.75" evidence="3 9"/>
<dbReference type="EMBL" id="CVUD02000167">
    <property type="protein sequence ID" value="SEH84001.1"/>
    <property type="molecule type" value="Genomic_DNA"/>
</dbReference>
<dbReference type="OrthoDB" id="9787650at2"/>
<dbReference type="PANTHER" id="PTHR38042:SF1">
    <property type="entry name" value="UROPORPHYRINOGEN-III SYNTHASE, CHLOROPLASTIC"/>
    <property type="match status" value="1"/>
</dbReference>
<dbReference type="SUPFAM" id="SSF69618">
    <property type="entry name" value="HemD-like"/>
    <property type="match status" value="1"/>
</dbReference>
<dbReference type="Gene3D" id="3.40.50.10090">
    <property type="match status" value="2"/>
</dbReference>
<protein>
    <recommendedName>
        <fullName evidence="7 9">Uroporphyrinogen-III synthase</fullName>
        <ecNumber evidence="3 9">4.2.1.75</ecNumber>
    </recommendedName>
</protein>
<comment type="similarity">
    <text evidence="2 9">Belongs to the uroporphyrinogen-III synthase family.</text>
</comment>
<evidence type="ECO:0000256" key="3">
    <source>
        <dbReference type="ARBA" id="ARBA00013109"/>
    </source>
</evidence>
<sequence>MNILLTRALAQVQPLQTLVSQSGYKPILFPSLEVEALSHVPLKSHYDVLIFISSNAVEYSLETLQNLKYQQCRFFAVGVATANKLNEYGFEVDAFPSEKASSEALLAMSEVKILRGKDILIFRGKGGRETLKEGLEQHNTVEYIEVYQRVVCNTTPLHHSALSEFLQSDKGIITATSVENLTALLSIVGQIDTDALSTIKRYPLVVLSERIKTFAQSIGFTQVEVVTKISDEGLLEALTNLTKT</sequence>